<sequence>MLGEVLYKIYCKKHSREWISPPESYDVVTVFPKCVRDAGSQVAALLFLLALAPGEQVQQHHNEEQQEDNACDSTHRAPSAALHPALG</sequence>
<gene>
    <name evidence="2" type="ORF">QTO34_016957</name>
</gene>
<comment type="caution">
    <text evidence="2">The sequence shown here is derived from an EMBL/GenBank/DDBJ whole genome shotgun (WGS) entry which is preliminary data.</text>
</comment>
<protein>
    <submittedName>
        <fullName evidence="2">Uncharacterized protein</fullName>
    </submittedName>
</protein>
<name>A0AA40I476_CNENI</name>
<evidence type="ECO:0000313" key="3">
    <source>
        <dbReference type="Proteomes" id="UP001177744"/>
    </source>
</evidence>
<proteinExistence type="predicted"/>
<evidence type="ECO:0000313" key="2">
    <source>
        <dbReference type="EMBL" id="KAK1342200.1"/>
    </source>
</evidence>
<reference evidence="2" key="1">
    <citation type="submission" date="2023-06" db="EMBL/GenBank/DDBJ databases">
        <title>Reference genome for the Northern bat (Eptesicus nilssonii), a most northern bat species.</title>
        <authorList>
            <person name="Laine V.N."/>
            <person name="Pulliainen A.T."/>
            <person name="Lilley T.M."/>
        </authorList>
    </citation>
    <scope>NUCLEOTIDE SEQUENCE</scope>
    <source>
        <strain evidence="2">BLF_Eptnil</strain>
        <tissue evidence="2">Kidney</tissue>
    </source>
</reference>
<keyword evidence="3" id="KW-1185">Reference proteome</keyword>
<accession>A0AA40I476</accession>
<feature type="region of interest" description="Disordered" evidence="1">
    <location>
        <begin position="57"/>
        <end position="87"/>
    </location>
</feature>
<dbReference type="EMBL" id="JAULJE010000006">
    <property type="protein sequence ID" value="KAK1342200.1"/>
    <property type="molecule type" value="Genomic_DNA"/>
</dbReference>
<evidence type="ECO:0000256" key="1">
    <source>
        <dbReference type="SAM" id="MobiDB-lite"/>
    </source>
</evidence>
<organism evidence="2 3">
    <name type="scientific">Cnephaeus nilssonii</name>
    <name type="common">Northern bat</name>
    <name type="synonym">Eptesicus nilssonii</name>
    <dbReference type="NCBI Taxonomy" id="3371016"/>
    <lineage>
        <taxon>Eukaryota</taxon>
        <taxon>Metazoa</taxon>
        <taxon>Chordata</taxon>
        <taxon>Craniata</taxon>
        <taxon>Vertebrata</taxon>
        <taxon>Euteleostomi</taxon>
        <taxon>Mammalia</taxon>
        <taxon>Eutheria</taxon>
        <taxon>Laurasiatheria</taxon>
        <taxon>Chiroptera</taxon>
        <taxon>Yangochiroptera</taxon>
        <taxon>Vespertilionidae</taxon>
        <taxon>Cnephaeus</taxon>
    </lineage>
</organism>
<dbReference type="Proteomes" id="UP001177744">
    <property type="component" value="Unassembled WGS sequence"/>
</dbReference>
<dbReference type="AlphaFoldDB" id="A0AA40I476"/>